<protein>
    <recommendedName>
        <fullName evidence="2">histidine kinase</fullName>
        <ecNumber evidence="2">2.7.13.3</ecNumber>
    </recommendedName>
</protein>
<dbReference type="Gene3D" id="3.30.565.10">
    <property type="entry name" value="Histidine kinase-like ATPase, C-terminal domain"/>
    <property type="match status" value="1"/>
</dbReference>
<dbReference type="PANTHER" id="PTHR24421:SF10">
    <property type="entry name" value="NITRATE_NITRITE SENSOR PROTEIN NARQ"/>
    <property type="match status" value="1"/>
</dbReference>
<dbReference type="InterPro" id="IPR003594">
    <property type="entry name" value="HATPase_dom"/>
</dbReference>
<name>A0A7W3LSP0_ACTNM</name>
<feature type="transmembrane region" description="Helical" evidence="9">
    <location>
        <begin position="12"/>
        <end position="35"/>
    </location>
</feature>
<keyword evidence="9" id="KW-0472">Membrane</keyword>
<dbReference type="Proteomes" id="UP000572680">
    <property type="component" value="Unassembled WGS sequence"/>
</dbReference>
<dbReference type="EMBL" id="JACJIA010000007">
    <property type="protein sequence ID" value="MBA8953492.1"/>
    <property type="molecule type" value="Genomic_DNA"/>
</dbReference>
<keyword evidence="4" id="KW-0808">Transferase</keyword>
<dbReference type="EC" id="2.7.13.3" evidence="2"/>
<dbReference type="SMART" id="SM00387">
    <property type="entry name" value="HATPase_c"/>
    <property type="match status" value="1"/>
</dbReference>
<dbReference type="GO" id="GO:0046983">
    <property type="term" value="F:protein dimerization activity"/>
    <property type="evidence" value="ECO:0007669"/>
    <property type="project" value="InterPro"/>
</dbReference>
<dbReference type="GO" id="GO:0016020">
    <property type="term" value="C:membrane"/>
    <property type="evidence" value="ECO:0007669"/>
    <property type="project" value="InterPro"/>
</dbReference>
<proteinExistence type="predicted"/>
<keyword evidence="8" id="KW-0902">Two-component regulatory system</keyword>
<dbReference type="Pfam" id="PF07730">
    <property type="entry name" value="HisKA_3"/>
    <property type="match status" value="1"/>
</dbReference>
<evidence type="ECO:0000256" key="5">
    <source>
        <dbReference type="ARBA" id="ARBA00022741"/>
    </source>
</evidence>
<evidence type="ECO:0000256" key="7">
    <source>
        <dbReference type="ARBA" id="ARBA00022840"/>
    </source>
</evidence>
<evidence type="ECO:0000313" key="12">
    <source>
        <dbReference type="Proteomes" id="UP000572680"/>
    </source>
</evidence>
<evidence type="ECO:0000256" key="4">
    <source>
        <dbReference type="ARBA" id="ARBA00022679"/>
    </source>
</evidence>
<accession>A0A7W3LSP0</accession>
<evidence type="ECO:0000256" key="2">
    <source>
        <dbReference type="ARBA" id="ARBA00012438"/>
    </source>
</evidence>
<evidence type="ECO:0000256" key="8">
    <source>
        <dbReference type="ARBA" id="ARBA00023012"/>
    </source>
</evidence>
<keyword evidence="12" id="KW-1185">Reference proteome</keyword>
<comment type="caution">
    <text evidence="11">The sequence shown here is derived from an EMBL/GenBank/DDBJ whole genome shotgun (WGS) entry which is preliminary data.</text>
</comment>
<dbReference type="CDD" id="cd16917">
    <property type="entry name" value="HATPase_UhpB-NarQ-NarX-like"/>
    <property type="match status" value="1"/>
</dbReference>
<dbReference type="Gene3D" id="1.20.5.1930">
    <property type="match status" value="1"/>
</dbReference>
<dbReference type="GO" id="GO:0005524">
    <property type="term" value="F:ATP binding"/>
    <property type="evidence" value="ECO:0007669"/>
    <property type="project" value="UniProtKB-KW"/>
</dbReference>
<evidence type="ECO:0000259" key="10">
    <source>
        <dbReference type="SMART" id="SM00387"/>
    </source>
</evidence>
<feature type="domain" description="Histidine kinase/HSP90-like ATPase" evidence="10">
    <location>
        <begin position="271"/>
        <end position="359"/>
    </location>
</feature>
<keyword evidence="9" id="KW-0812">Transmembrane</keyword>
<dbReference type="RefSeq" id="WP_182845695.1">
    <property type="nucleotide sequence ID" value="NZ_BAAALP010000088.1"/>
</dbReference>
<evidence type="ECO:0000313" key="11">
    <source>
        <dbReference type="EMBL" id="MBA8953492.1"/>
    </source>
</evidence>
<gene>
    <name evidence="11" type="ORF">HNR61_005145</name>
</gene>
<dbReference type="PANTHER" id="PTHR24421">
    <property type="entry name" value="NITRATE/NITRITE SENSOR PROTEIN NARX-RELATED"/>
    <property type="match status" value="1"/>
</dbReference>
<dbReference type="InterPro" id="IPR011712">
    <property type="entry name" value="Sig_transdc_His_kin_sub3_dim/P"/>
</dbReference>
<dbReference type="SUPFAM" id="SSF55874">
    <property type="entry name" value="ATPase domain of HSP90 chaperone/DNA topoisomerase II/histidine kinase"/>
    <property type="match status" value="1"/>
</dbReference>
<keyword evidence="9" id="KW-1133">Transmembrane helix</keyword>
<evidence type="ECO:0000256" key="3">
    <source>
        <dbReference type="ARBA" id="ARBA00022553"/>
    </source>
</evidence>
<dbReference type="InterPro" id="IPR036890">
    <property type="entry name" value="HATPase_C_sf"/>
</dbReference>
<organism evidence="11 12">
    <name type="scientific">Actinomadura namibiensis</name>
    <dbReference type="NCBI Taxonomy" id="182080"/>
    <lineage>
        <taxon>Bacteria</taxon>
        <taxon>Bacillati</taxon>
        <taxon>Actinomycetota</taxon>
        <taxon>Actinomycetes</taxon>
        <taxon>Streptosporangiales</taxon>
        <taxon>Thermomonosporaceae</taxon>
        <taxon>Actinomadura</taxon>
    </lineage>
</organism>
<keyword evidence="6 11" id="KW-0418">Kinase</keyword>
<evidence type="ECO:0000256" key="1">
    <source>
        <dbReference type="ARBA" id="ARBA00000085"/>
    </source>
</evidence>
<dbReference type="InterPro" id="IPR050482">
    <property type="entry name" value="Sensor_HK_TwoCompSys"/>
</dbReference>
<dbReference type="GO" id="GO:0000155">
    <property type="term" value="F:phosphorelay sensor kinase activity"/>
    <property type="evidence" value="ECO:0007669"/>
    <property type="project" value="InterPro"/>
</dbReference>
<evidence type="ECO:0000256" key="6">
    <source>
        <dbReference type="ARBA" id="ARBA00022777"/>
    </source>
</evidence>
<dbReference type="Pfam" id="PF02518">
    <property type="entry name" value="HATPase_c"/>
    <property type="match status" value="1"/>
</dbReference>
<comment type="catalytic activity">
    <reaction evidence="1">
        <text>ATP + protein L-histidine = ADP + protein N-phospho-L-histidine.</text>
        <dbReference type="EC" id="2.7.13.3"/>
    </reaction>
</comment>
<reference evidence="11 12" key="1">
    <citation type="submission" date="2020-08" db="EMBL/GenBank/DDBJ databases">
        <title>Genomic Encyclopedia of Type Strains, Phase IV (KMG-IV): sequencing the most valuable type-strain genomes for metagenomic binning, comparative biology and taxonomic classification.</title>
        <authorList>
            <person name="Goeker M."/>
        </authorList>
    </citation>
    <scope>NUCLEOTIDE SEQUENCE [LARGE SCALE GENOMIC DNA]</scope>
    <source>
        <strain evidence="11 12">DSM 44197</strain>
    </source>
</reference>
<keyword evidence="3" id="KW-0597">Phosphoprotein</keyword>
<keyword evidence="7" id="KW-0067">ATP-binding</keyword>
<dbReference type="AlphaFoldDB" id="A0A7W3LSP0"/>
<sequence>MTRVAWERLVDAALAVLTAVAVVMGPAVVGATLTYEGTLAPAALLGGAMLFRRRHPVAVLTVSAAVMVGYRWAGLFEGGWLWPLTPALVSAAARGRVGWSAGIGAAVLLCGLPRELAGTSGVSETAARIGVEALWLALVLTGAVARRQYGRWRDEHEARLVDQERARLAEQRLEISREVHDVVAHTLAVVGVHLHVAADTLADSPEEARAALRTAMEVRGRAMRDLKAFVGDLRDGPAGLAEVPELLDRARAAGLTATLHREGDLDGVPAAQGVAAYRIVREAVTNTLRHAAAARLDVRLAARPGELRVEVTDDGAGPAAFAAGHGLTGMRERVAALDGTLDLTSGDGFTVRAALPVAGTAAGAAAERAGSPA</sequence>
<keyword evidence="5" id="KW-0547">Nucleotide-binding</keyword>
<evidence type="ECO:0000256" key="9">
    <source>
        <dbReference type="SAM" id="Phobius"/>
    </source>
</evidence>